<accession>A0A4C1YKE6</accession>
<evidence type="ECO:0000313" key="1">
    <source>
        <dbReference type="EMBL" id="GBP74887.1"/>
    </source>
</evidence>
<sequence>MPPSPELFAFIAGFERGDRIKTVTKINLTYPTCLPCSSAEGSLNVYVYGTTVRSSHRSRQAAPEIGLIRSCLRDIFAETINWACSFTERRTDRPIPPRIDLGFHLGAANASHYHRSPSRSAAPIEFGEWRARRRTLNGIWSVLRCKLVPESSCIRPNRLRRDAYCARAVIPLELLMYLLKCNDSDMPICHTEILHIIYTPNPFRARSVTKREINTSEVPSVDNLSRNASHEYANKKILYGPPSPLLDCCISVNSNVQRTDKFNKRPRPQAGSGSGPRTGVRRFMIMKISGSTCVFSVKIWVSLGLISSELNRRQNLNLIHDRNRIGTGTENEIVTDIEIGGCKK</sequence>
<evidence type="ECO:0000313" key="2">
    <source>
        <dbReference type="Proteomes" id="UP000299102"/>
    </source>
</evidence>
<comment type="caution">
    <text evidence="1">The sequence shown here is derived from an EMBL/GenBank/DDBJ whole genome shotgun (WGS) entry which is preliminary data.</text>
</comment>
<dbReference type="EMBL" id="BGZK01001228">
    <property type="protein sequence ID" value="GBP74887.1"/>
    <property type="molecule type" value="Genomic_DNA"/>
</dbReference>
<dbReference type="AlphaFoldDB" id="A0A4C1YKE6"/>
<organism evidence="1 2">
    <name type="scientific">Eumeta variegata</name>
    <name type="common">Bagworm moth</name>
    <name type="synonym">Eumeta japonica</name>
    <dbReference type="NCBI Taxonomy" id="151549"/>
    <lineage>
        <taxon>Eukaryota</taxon>
        <taxon>Metazoa</taxon>
        <taxon>Ecdysozoa</taxon>
        <taxon>Arthropoda</taxon>
        <taxon>Hexapoda</taxon>
        <taxon>Insecta</taxon>
        <taxon>Pterygota</taxon>
        <taxon>Neoptera</taxon>
        <taxon>Endopterygota</taxon>
        <taxon>Lepidoptera</taxon>
        <taxon>Glossata</taxon>
        <taxon>Ditrysia</taxon>
        <taxon>Tineoidea</taxon>
        <taxon>Psychidae</taxon>
        <taxon>Oiketicinae</taxon>
        <taxon>Eumeta</taxon>
    </lineage>
</organism>
<keyword evidence="2" id="KW-1185">Reference proteome</keyword>
<name>A0A4C1YKE6_EUMVA</name>
<protein>
    <submittedName>
        <fullName evidence="1">Uncharacterized protein</fullName>
    </submittedName>
</protein>
<dbReference type="Proteomes" id="UP000299102">
    <property type="component" value="Unassembled WGS sequence"/>
</dbReference>
<reference evidence="1 2" key="1">
    <citation type="journal article" date="2019" name="Commun. Biol.">
        <title>The bagworm genome reveals a unique fibroin gene that provides high tensile strength.</title>
        <authorList>
            <person name="Kono N."/>
            <person name="Nakamura H."/>
            <person name="Ohtoshi R."/>
            <person name="Tomita M."/>
            <person name="Numata K."/>
            <person name="Arakawa K."/>
        </authorList>
    </citation>
    <scope>NUCLEOTIDE SEQUENCE [LARGE SCALE GENOMIC DNA]</scope>
</reference>
<proteinExistence type="predicted"/>
<gene>
    <name evidence="1" type="ORF">EVAR_36072_1</name>
</gene>